<dbReference type="PANTHER" id="PTHR46268:SF6">
    <property type="entry name" value="UNIVERSAL STRESS PROTEIN UP12"/>
    <property type="match status" value="1"/>
</dbReference>
<dbReference type="Proteomes" id="UP000809273">
    <property type="component" value="Unassembled WGS sequence"/>
</dbReference>
<dbReference type="PRINTS" id="PR01438">
    <property type="entry name" value="UNVRSLSTRESS"/>
</dbReference>
<comment type="caution">
    <text evidence="3">The sequence shown here is derived from an EMBL/GenBank/DDBJ whole genome shotgun (WGS) entry which is preliminary data.</text>
</comment>
<dbReference type="Gene3D" id="3.40.50.620">
    <property type="entry name" value="HUPs"/>
    <property type="match status" value="1"/>
</dbReference>
<evidence type="ECO:0000313" key="3">
    <source>
        <dbReference type="EMBL" id="MBN1572016.1"/>
    </source>
</evidence>
<dbReference type="EMBL" id="JAFGIX010000010">
    <property type="protein sequence ID" value="MBN1572016.1"/>
    <property type="molecule type" value="Genomic_DNA"/>
</dbReference>
<dbReference type="InterPro" id="IPR006016">
    <property type="entry name" value="UspA"/>
</dbReference>
<accession>A0A9D8KA80</accession>
<reference evidence="3" key="1">
    <citation type="journal article" date="2021" name="Environ. Microbiol.">
        <title>Genomic characterization of three novel Desulfobacterota classes expand the metabolic and phylogenetic diversity of the phylum.</title>
        <authorList>
            <person name="Murphy C.L."/>
            <person name="Biggerstaff J."/>
            <person name="Eichhorn A."/>
            <person name="Ewing E."/>
            <person name="Shahan R."/>
            <person name="Soriano D."/>
            <person name="Stewart S."/>
            <person name="VanMol K."/>
            <person name="Walker R."/>
            <person name="Walters P."/>
            <person name="Elshahed M.S."/>
            <person name="Youssef N.H."/>
        </authorList>
    </citation>
    <scope>NUCLEOTIDE SEQUENCE</scope>
    <source>
        <strain evidence="3">Zod_Metabat.24</strain>
    </source>
</reference>
<name>A0A9D8KA80_9DELT</name>
<dbReference type="PANTHER" id="PTHR46268">
    <property type="entry name" value="STRESS RESPONSE PROTEIN NHAX"/>
    <property type="match status" value="1"/>
</dbReference>
<evidence type="ECO:0000313" key="4">
    <source>
        <dbReference type="Proteomes" id="UP000809273"/>
    </source>
</evidence>
<dbReference type="InterPro" id="IPR014729">
    <property type="entry name" value="Rossmann-like_a/b/a_fold"/>
</dbReference>
<comment type="similarity">
    <text evidence="1">Belongs to the universal stress protein A family.</text>
</comment>
<dbReference type="CDD" id="cd00293">
    <property type="entry name" value="USP-like"/>
    <property type="match status" value="1"/>
</dbReference>
<dbReference type="InterPro" id="IPR006015">
    <property type="entry name" value="Universal_stress_UspA"/>
</dbReference>
<sequence length="143" mass="16364">MFKRIMVPIETKEKSENAIKIAYELAIVHNSEIILFNVIKTKSLNAVEEISDLEREEQRKELEEDRYKMLYSIKKTAPNNMMKVFIDIVEGEPASRITEEAKKNKVDLIVMPKTGKIGPRRVLVGDISVKVVECTDIPVMMVA</sequence>
<protein>
    <submittedName>
        <fullName evidence="3">Universal stress protein</fullName>
    </submittedName>
</protein>
<reference evidence="3" key="2">
    <citation type="submission" date="2021-01" db="EMBL/GenBank/DDBJ databases">
        <authorList>
            <person name="Hahn C.R."/>
            <person name="Youssef N.H."/>
            <person name="Elshahed M."/>
        </authorList>
    </citation>
    <scope>NUCLEOTIDE SEQUENCE</scope>
    <source>
        <strain evidence="3">Zod_Metabat.24</strain>
    </source>
</reference>
<organism evidence="3 4">
    <name type="scientific">Candidatus Zymogenus saltonus</name>
    <dbReference type="NCBI Taxonomy" id="2844893"/>
    <lineage>
        <taxon>Bacteria</taxon>
        <taxon>Deltaproteobacteria</taxon>
        <taxon>Candidatus Zymogenia</taxon>
        <taxon>Candidatus Zymogeniales</taxon>
        <taxon>Candidatus Zymogenaceae</taxon>
        <taxon>Candidatus Zymogenus</taxon>
    </lineage>
</organism>
<dbReference type="Pfam" id="PF00582">
    <property type="entry name" value="Usp"/>
    <property type="match status" value="1"/>
</dbReference>
<evidence type="ECO:0000256" key="1">
    <source>
        <dbReference type="ARBA" id="ARBA00008791"/>
    </source>
</evidence>
<dbReference type="SUPFAM" id="SSF52402">
    <property type="entry name" value="Adenine nucleotide alpha hydrolases-like"/>
    <property type="match status" value="1"/>
</dbReference>
<proteinExistence type="inferred from homology"/>
<feature type="domain" description="UspA" evidence="2">
    <location>
        <begin position="1"/>
        <end position="142"/>
    </location>
</feature>
<dbReference type="AlphaFoldDB" id="A0A9D8KA80"/>
<gene>
    <name evidence="3" type="ORF">JW984_02345</name>
</gene>
<evidence type="ECO:0000259" key="2">
    <source>
        <dbReference type="Pfam" id="PF00582"/>
    </source>
</evidence>